<dbReference type="SUPFAM" id="SSF53383">
    <property type="entry name" value="PLP-dependent transferases"/>
    <property type="match status" value="1"/>
</dbReference>
<comment type="caution">
    <text evidence="7">The sequence shown here is derived from an EMBL/GenBank/DDBJ whole genome shotgun (WGS) entry which is preliminary data.</text>
</comment>
<dbReference type="Proteomes" id="UP000237797">
    <property type="component" value="Unassembled WGS sequence"/>
</dbReference>
<dbReference type="EC" id="4.4.1.13" evidence="2"/>
<evidence type="ECO:0000259" key="6">
    <source>
        <dbReference type="Pfam" id="PF00155"/>
    </source>
</evidence>
<dbReference type="PANTHER" id="PTHR43525:SF1">
    <property type="entry name" value="PROTEIN MALY"/>
    <property type="match status" value="1"/>
</dbReference>
<evidence type="ECO:0000313" key="8">
    <source>
        <dbReference type="Proteomes" id="UP000237797"/>
    </source>
</evidence>
<evidence type="ECO:0000256" key="3">
    <source>
        <dbReference type="ARBA" id="ARBA00022898"/>
    </source>
</evidence>
<dbReference type="GO" id="GO:0030170">
    <property type="term" value="F:pyridoxal phosphate binding"/>
    <property type="evidence" value="ECO:0007669"/>
    <property type="project" value="InterPro"/>
</dbReference>
<evidence type="ECO:0000256" key="2">
    <source>
        <dbReference type="ARBA" id="ARBA00012224"/>
    </source>
</evidence>
<feature type="domain" description="Aminotransferase class I/classII large" evidence="6">
    <location>
        <begin position="30"/>
        <end position="385"/>
    </location>
</feature>
<dbReference type="NCBIfam" id="TIGR04350">
    <property type="entry name" value="C_S_lyase_PatB"/>
    <property type="match status" value="1"/>
</dbReference>
<protein>
    <recommendedName>
        <fullName evidence="2">cysteine-S-conjugate beta-lyase</fullName>
        <ecNumber evidence="2">4.4.1.13</ecNumber>
    </recommendedName>
</protein>
<dbReference type="InterPro" id="IPR027619">
    <property type="entry name" value="C-S_lyase_PatB-like"/>
</dbReference>
<evidence type="ECO:0000256" key="4">
    <source>
        <dbReference type="ARBA" id="ARBA00023239"/>
    </source>
</evidence>
<comment type="cofactor">
    <cofactor evidence="1">
        <name>pyridoxal 5'-phosphate</name>
        <dbReference type="ChEBI" id="CHEBI:597326"/>
    </cofactor>
</comment>
<dbReference type="PANTHER" id="PTHR43525">
    <property type="entry name" value="PROTEIN MALY"/>
    <property type="match status" value="1"/>
</dbReference>
<dbReference type="InterPro" id="IPR015424">
    <property type="entry name" value="PyrdxlP-dep_Trfase"/>
</dbReference>
<dbReference type="AlphaFoldDB" id="A0A2T0LA82"/>
<dbReference type="EMBL" id="PVNE01000040">
    <property type="protein sequence ID" value="PRX38672.1"/>
    <property type="molecule type" value="Genomic_DNA"/>
</dbReference>
<dbReference type="OrthoDB" id="9802872at2"/>
<reference evidence="7 8" key="1">
    <citation type="submission" date="2018-03" db="EMBL/GenBank/DDBJ databases">
        <title>Genomic Encyclopedia of Archaeal and Bacterial Type Strains, Phase II (KMG-II): from individual species to whole genera.</title>
        <authorList>
            <person name="Goeker M."/>
        </authorList>
    </citation>
    <scope>NUCLEOTIDE SEQUENCE [LARGE SCALE GENOMIC DNA]</scope>
    <source>
        <strain evidence="7 8">DSM 44946</strain>
    </source>
</reference>
<dbReference type="GO" id="GO:0047804">
    <property type="term" value="F:cysteine-S-conjugate beta-lyase activity"/>
    <property type="evidence" value="ECO:0007669"/>
    <property type="project" value="UniProtKB-EC"/>
</dbReference>
<proteinExistence type="inferred from homology"/>
<dbReference type="Pfam" id="PF00155">
    <property type="entry name" value="Aminotran_1_2"/>
    <property type="match status" value="1"/>
</dbReference>
<dbReference type="InterPro" id="IPR015421">
    <property type="entry name" value="PyrdxlP-dep_Trfase_major"/>
</dbReference>
<keyword evidence="8" id="KW-1185">Reference proteome</keyword>
<dbReference type="RefSeq" id="WP_106346666.1">
    <property type="nucleotide sequence ID" value="NZ_PVNE01000040.1"/>
</dbReference>
<dbReference type="InterPro" id="IPR015422">
    <property type="entry name" value="PyrdxlP-dep_Trfase_small"/>
</dbReference>
<keyword evidence="4 7" id="KW-0456">Lyase</keyword>
<comment type="similarity">
    <text evidence="5">Belongs to the class-II pyridoxal-phosphate-dependent aminotransferase family. MalY/PatB cystathionine beta-lyase subfamily.</text>
</comment>
<gene>
    <name evidence="7" type="ORF">CLV97_1406</name>
</gene>
<evidence type="ECO:0000256" key="5">
    <source>
        <dbReference type="ARBA" id="ARBA00037974"/>
    </source>
</evidence>
<dbReference type="Gene3D" id="3.40.640.10">
    <property type="entry name" value="Type I PLP-dependent aspartate aminotransferase-like (Major domain)"/>
    <property type="match status" value="1"/>
</dbReference>
<dbReference type="Gene3D" id="3.90.1150.10">
    <property type="entry name" value="Aspartate Aminotransferase, domain 1"/>
    <property type="match status" value="1"/>
</dbReference>
<dbReference type="CDD" id="cd00609">
    <property type="entry name" value="AAT_like"/>
    <property type="match status" value="1"/>
</dbReference>
<name>A0A2T0LA82_9BACL</name>
<dbReference type="InterPro" id="IPR004839">
    <property type="entry name" value="Aminotransferase_I/II_large"/>
</dbReference>
<evidence type="ECO:0000256" key="1">
    <source>
        <dbReference type="ARBA" id="ARBA00001933"/>
    </source>
</evidence>
<keyword evidence="3" id="KW-0663">Pyridoxal phosphate</keyword>
<evidence type="ECO:0000313" key="7">
    <source>
        <dbReference type="EMBL" id="PRX38672.1"/>
    </source>
</evidence>
<accession>A0A2T0LA82</accession>
<sequence length="399" mass="45906">MKYDFDRVIDRRGTHCTQWDYVEDRFGMPDLLPFTISDMDIPSPTAILKALENRVKHGIFGYTRWNHREFKGAVRRWFARRFSADIDEDWIVYSPSVIYSCSKLIGMLSEEGDHVVVQTPAYDAFHPMVKALRRRWVPNELKDVQGRYELDFADLEKKLAHPKAKILLWCSPHNPTGRVWRRWELEEVIRLCRKHRVAVISDEIHMDIVYAPGRHIPITQVADGHLEGVFLCTSASKTFNIPGLGGSYAILPNPDIRRRFLTTLKERDGLSSASIPGTLATIEGYNHAEDWVDSLVEYLQDNMKAVSSFLRRHLPEFRFTMPEATYLAWIDASRTPFTEEELQEALIRRGKVAIMPGSVYGANTASFLRMNVGCPRSKVLEGLKRMKTAVDQLHRDLGD</sequence>
<dbReference type="InterPro" id="IPR051798">
    <property type="entry name" value="Class-II_PLP-Dep_Aminotrans"/>
</dbReference>
<organism evidence="7 8">
    <name type="scientific">Planifilum fimeticola</name>
    <dbReference type="NCBI Taxonomy" id="201975"/>
    <lineage>
        <taxon>Bacteria</taxon>
        <taxon>Bacillati</taxon>
        <taxon>Bacillota</taxon>
        <taxon>Bacilli</taxon>
        <taxon>Bacillales</taxon>
        <taxon>Thermoactinomycetaceae</taxon>
        <taxon>Planifilum</taxon>
    </lineage>
</organism>